<dbReference type="InterPro" id="IPR013201">
    <property type="entry name" value="Prot_inhib_I29"/>
</dbReference>
<dbReference type="SMART" id="SM00645">
    <property type="entry name" value="Pept_C1"/>
    <property type="match status" value="1"/>
</dbReference>
<dbReference type="EMBL" id="DS113213">
    <property type="protein sequence ID" value="EAY18925.1"/>
    <property type="molecule type" value="Genomic_DNA"/>
</dbReference>
<dbReference type="FunFam" id="3.90.70.10:FF:000457">
    <property type="entry name" value="Clan CA, family C1, cathepsin L-like cysteine peptidase"/>
    <property type="match status" value="1"/>
</dbReference>
<dbReference type="InterPro" id="IPR000668">
    <property type="entry name" value="Peptidase_C1A_C"/>
</dbReference>
<evidence type="ECO:0000259" key="3">
    <source>
        <dbReference type="SMART" id="SM00848"/>
    </source>
</evidence>
<dbReference type="STRING" id="5722.A2DKX2"/>
<dbReference type="SMART" id="SM00848">
    <property type="entry name" value="Inhibitor_I29"/>
    <property type="match status" value="1"/>
</dbReference>
<evidence type="ECO:0000259" key="2">
    <source>
        <dbReference type="SMART" id="SM00645"/>
    </source>
</evidence>
<name>A2DKX2_TRIV3</name>
<proteinExistence type="inferred from homology"/>
<protein>
    <submittedName>
        <fullName evidence="4">Clan CA, family C1, cathepsin L-like cysteine peptidase</fullName>
    </submittedName>
</protein>
<dbReference type="Proteomes" id="UP000001542">
    <property type="component" value="Unassembled WGS sequence"/>
</dbReference>
<dbReference type="GO" id="GO:0005764">
    <property type="term" value="C:lysosome"/>
    <property type="evidence" value="ECO:0000318"/>
    <property type="project" value="GO_Central"/>
</dbReference>
<evidence type="ECO:0000313" key="5">
    <source>
        <dbReference type="Proteomes" id="UP000001542"/>
    </source>
</evidence>
<dbReference type="PANTHER" id="PTHR12411">
    <property type="entry name" value="CYSTEINE PROTEASE FAMILY C1-RELATED"/>
    <property type="match status" value="1"/>
</dbReference>
<accession>A2DKX2</accession>
<evidence type="ECO:0000256" key="1">
    <source>
        <dbReference type="ARBA" id="ARBA00008455"/>
    </source>
</evidence>
<dbReference type="InterPro" id="IPR013128">
    <property type="entry name" value="Peptidase_C1A"/>
</dbReference>
<dbReference type="InterPro" id="IPR039417">
    <property type="entry name" value="Peptidase_C1A_papain-like"/>
</dbReference>
<dbReference type="VEuPathDB" id="TrichDB:TVAGG3_0361700"/>
<keyword evidence="5" id="KW-1185">Reference proteome</keyword>
<reference evidence="4" key="1">
    <citation type="submission" date="2006-10" db="EMBL/GenBank/DDBJ databases">
        <authorList>
            <person name="Amadeo P."/>
            <person name="Zhao Q."/>
            <person name="Wortman J."/>
            <person name="Fraser-Liggett C."/>
            <person name="Carlton J."/>
        </authorList>
    </citation>
    <scope>NUCLEOTIDE SEQUENCE</scope>
    <source>
        <strain evidence="4">G3</strain>
    </source>
</reference>
<dbReference type="VEuPathDB" id="TrichDB:TVAG_146680"/>
<comment type="similarity">
    <text evidence="1">Belongs to the peptidase C1 family.</text>
</comment>
<dbReference type="Pfam" id="PF08246">
    <property type="entry name" value="Inhibitor_I29"/>
    <property type="match status" value="1"/>
</dbReference>
<dbReference type="RefSeq" id="XP_001579911.1">
    <property type="nucleotide sequence ID" value="XM_001579861.1"/>
</dbReference>
<gene>
    <name evidence="4" type="ORF">TVAG_146680</name>
</gene>
<dbReference type="GO" id="GO:0004197">
    <property type="term" value="F:cysteine-type endopeptidase activity"/>
    <property type="evidence" value="ECO:0000318"/>
    <property type="project" value="GO_Central"/>
</dbReference>
<dbReference type="GO" id="GO:0005615">
    <property type="term" value="C:extracellular space"/>
    <property type="evidence" value="ECO:0000318"/>
    <property type="project" value="GO_Central"/>
</dbReference>
<dbReference type="KEGG" id="tva:5464442"/>
<feature type="domain" description="Peptidase C1A papain C-terminal" evidence="2">
    <location>
        <begin position="102"/>
        <end position="316"/>
    </location>
</feature>
<organism evidence="4 5">
    <name type="scientific">Trichomonas vaginalis (strain ATCC PRA-98 / G3)</name>
    <dbReference type="NCBI Taxonomy" id="412133"/>
    <lineage>
        <taxon>Eukaryota</taxon>
        <taxon>Metamonada</taxon>
        <taxon>Parabasalia</taxon>
        <taxon>Trichomonadida</taxon>
        <taxon>Trichomonadidae</taxon>
        <taxon>Trichomonas</taxon>
    </lineage>
</organism>
<sequence length="317" mass="36129">MFLFSAFVSSTIVSRQEEASFISWMRENSVMFTGEEYAFRLGIYLTTDRYIKQFNRGKRSHTLAHNKFSAYTHAEYKALLNSKPIHPRNVQKSQITTQKVQVPDTWDWRDRVAFNPVRDQMECASGFAFASCACQEVTWNIYYNKLYLLSPQNMLDCAYNEEGCDGGEADRAVGYIVTDQDGKFGLESDYPYKSESMGYCEFDPSKGVTKALAVNYTRDEADMKVRVATTGPLICGYDSSSEDFEYYYQGVYYSDDCSAWGIDHWMTIVGYGTYNGDDYWLVKNSFGKGWGQQGYGMVARNRDGACGVDLLTFSINV</sequence>
<feature type="domain" description="Cathepsin propeptide inhibitor" evidence="3">
    <location>
        <begin position="21"/>
        <end position="76"/>
    </location>
</feature>
<dbReference type="eggNOG" id="KOG1543">
    <property type="taxonomic scope" value="Eukaryota"/>
</dbReference>
<evidence type="ECO:0000313" key="4">
    <source>
        <dbReference type="EMBL" id="EAY18925.1"/>
    </source>
</evidence>
<dbReference type="SMR" id="A2DKX2"/>
<dbReference type="CDD" id="cd02248">
    <property type="entry name" value="Peptidase_C1A"/>
    <property type="match status" value="1"/>
</dbReference>
<reference evidence="4" key="2">
    <citation type="journal article" date="2007" name="Science">
        <title>Draft genome sequence of the sexually transmitted pathogen Trichomonas vaginalis.</title>
        <authorList>
            <person name="Carlton J.M."/>
            <person name="Hirt R.P."/>
            <person name="Silva J.C."/>
            <person name="Delcher A.L."/>
            <person name="Schatz M."/>
            <person name="Zhao Q."/>
            <person name="Wortman J.R."/>
            <person name="Bidwell S.L."/>
            <person name="Alsmark U.C.M."/>
            <person name="Besteiro S."/>
            <person name="Sicheritz-Ponten T."/>
            <person name="Noel C.J."/>
            <person name="Dacks J.B."/>
            <person name="Foster P.G."/>
            <person name="Simillion C."/>
            <person name="Van de Peer Y."/>
            <person name="Miranda-Saavedra D."/>
            <person name="Barton G.J."/>
            <person name="Westrop G.D."/>
            <person name="Mueller S."/>
            <person name="Dessi D."/>
            <person name="Fiori P.L."/>
            <person name="Ren Q."/>
            <person name="Paulsen I."/>
            <person name="Zhang H."/>
            <person name="Bastida-Corcuera F.D."/>
            <person name="Simoes-Barbosa A."/>
            <person name="Brown M.T."/>
            <person name="Hayes R.D."/>
            <person name="Mukherjee M."/>
            <person name="Okumura C.Y."/>
            <person name="Schneider R."/>
            <person name="Smith A.J."/>
            <person name="Vanacova S."/>
            <person name="Villalvazo M."/>
            <person name="Haas B.J."/>
            <person name="Pertea M."/>
            <person name="Feldblyum T.V."/>
            <person name="Utterback T.R."/>
            <person name="Shu C.L."/>
            <person name="Osoegawa K."/>
            <person name="de Jong P.J."/>
            <person name="Hrdy I."/>
            <person name="Horvathova L."/>
            <person name="Zubacova Z."/>
            <person name="Dolezal P."/>
            <person name="Malik S.B."/>
            <person name="Logsdon J.M. Jr."/>
            <person name="Henze K."/>
            <person name="Gupta A."/>
            <person name="Wang C.C."/>
            <person name="Dunne R.L."/>
            <person name="Upcroft J.A."/>
            <person name="Upcroft P."/>
            <person name="White O."/>
            <person name="Salzberg S.L."/>
            <person name="Tang P."/>
            <person name="Chiu C.-H."/>
            <person name="Lee Y.-S."/>
            <person name="Embley T.M."/>
            <person name="Coombs G.H."/>
            <person name="Mottram J.C."/>
            <person name="Tachezy J."/>
            <person name="Fraser-Liggett C.M."/>
            <person name="Johnson P.J."/>
        </authorList>
    </citation>
    <scope>NUCLEOTIDE SEQUENCE [LARGE SCALE GENOMIC DNA]</scope>
    <source>
        <strain evidence="4">G3</strain>
    </source>
</reference>
<dbReference type="InterPro" id="IPR038765">
    <property type="entry name" value="Papain-like_cys_pep_sf"/>
</dbReference>
<dbReference type="GO" id="GO:0051603">
    <property type="term" value="P:proteolysis involved in protein catabolic process"/>
    <property type="evidence" value="ECO:0000318"/>
    <property type="project" value="GO_Central"/>
</dbReference>
<dbReference type="Pfam" id="PF00112">
    <property type="entry name" value="Peptidase_C1"/>
    <property type="match status" value="1"/>
</dbReference>
<dbReference type="AlphaFoldDB" id="A2DKX2"/>
<dbReference type="Gene3D" id="3.90.70.10">
    <property type="entry name" value="Cysteine proteinases"/>
    <property type="match status" value="1"/>
</dbReference>
<dbReference type="SUPFAM" id="SSF54001">
    <property type="entry name" value="Cysteine proteinases"/>
    <property type="match status" value="1"/>
</dbReference>
<dbReference type="InParanoid" id="A2DKX2"/>